<accession>A0A0E0RF09</accession>
<evidence type="ECO:0000313" key="1">
    <source>
        <dbReference type="EnsemblPlants" id="ORUFI12G06700.1"/>
    </source>
</evidence>
<protein>
    <submittedName>
        <fullName evidence="1">Uncharacterized protein</fullName>
    </submittedName>
</protein>
<organism evidence="1 2">
    <name type="scientific">Oryza rufipogon</name>
    <name type="common">Brownbeard rice</name>
    <name type="synonym">Asian wild rice</name>
    <dbReference type="NCBI Taxonomy" id="4529"/>
    <lineage>
        <taxon>Eukaryota</taxon>
        <taxon>Viridiplantae</taxon>
        <taxon>Streptophyta</taxon>
        <taxon>Embryophyta</taxon>
        <taxon>Tracheophyta</taxon>
        <taxon>Spermatophyta</taxon>
        <taxon>Magnoliopsida</taxon>
        <taxon>Liliopsida</taxon>
        <taxon>Poales</taxon>
        <taxon>Poaceae</taxon>
        <taxon>BOP clade</taxon>
        <taxon>Oryzoideae</taxon>
        <taxon>Oryzeae</taxon>
        <taxon>Oryzinae</taxon>
        <taxon>Oryza</taxon>
    </lineage>
</organism>
<reference evidence="2" key="1">
    <citation type="submission" date="2013-06" db="EMBL/GenBank/DDBJ databases">
        <authorList>
            <person name="Zhao Q."/>
        </authorList>
    </citation>
    <scope>NUCLEOTIDE SEQUENCE</scope>
    <source>
        <strain evidence="2">cv. W1943</strain>
    </source>
</reference>
<name>A0A0E0RF09_ORYRU</name>
<evidence type="ECO:0000313" key="2">
    <source>
        <dbReference type="Proteomes" id="UP000008022"/>
    </source>
</evidence>
<dbReference type="Proteomes" id="UP000008022">
    <property type="component" value="Unassembled WGS sequence"/>
</dbReference>
<dbReference type="AlphaFoldDB" id="A0A0E0RF09"/>
<keyword evidence="2" id="KW-1185">Reference proteome</keyword>
<dbReference type="Gramene" id="ORUFI12G06700.1">
    <property type="protein sequence ID" value="ORUFI12G06700.1"/>
    <property type="gene ID" value="ORUFI12G06700"/>
</dbReference>
<proteinExistence type="predicted"/>
<sequence length="242" mass="25036">MRIWPPLGAMSVDPGWRGGSSMIDGTVAGGGRLRWRGEGGWEARQLHLLHRRASPLSGRVAGFAGSATSGSANVDKEAGGAGEREAWRLARCAVASAWRGGSTAPFLRGSCCRSTPGARIRRRHGGSGVGDGGGAVASGGRLGIVVDKEVAGCGAGRLGTAVDEEVAGSGRLHILHRRATPPPASRADPVTTMMRVDICTGMHEGAPPAWKKNAIFTGLLVQTAGSTTYGEIGFGRMEKWSL</sequence>
<dbReference type="EnsemblPlants" id="ORUFI12G06700.1">
    <property type="protein sequence ID" value="ORUFI12G06700.1"/>
    <property type="gene ID" value="ORUFI12G06700"/>
</dbReference>
<dbReference type="HOGENOM" id="CLU_1148801_0_0_1"/>
<reference evidence="1" key="2">
    <citation type="submission" date="2015-06" db="UniProtKB">
        <authorList>
            <consortium name="EnsemblPlants"/>
        </authorList>
    </citation>
    <scope>IDENTIFICATION</scope>
</reference>